<proteinExistence type="predicted"/>
<evidence type="ECO:0000313" key="2">
    <source>
        <dbReference type="EMBL" id="MBR0796765.1"/>
    </source>
</evidence>
<feature type="signal peptide" evidence="1">
    <location>
        <begin position="1"/>
        <end position="21"/>
    </location>
</feature>
<dbReference type="RefSeq" id="WP_212398185.1">
    <property type="nucleotide sequence ID" value="NZ_JAFCJH010000013.1"/>
</dbReference>
<reference evidence="3" key="1">
    <citation type="journal article" date="2021" name="ISME J.">
        <title>Evolutionary origin and ecological implication of a unique nif island in free-living Bradyrhizobium lineages.</title>
        <authorList>
            <person name="Tao J."/>
        </authorList>
    </citation>
    <scope>NUCLEOTIDE SEQUENCE [LARGE SCALE GENOMIC DNA]</scope>
    <source>
        <strain evidence="3">SZCCT0434</strain>
    </source>
</reference>
<feature type="chain" id="PRO_5046386059" evidence="1">
    <location>
        <begin position="22"/>
        <end position="83"/>
    </location>
</feature>
<dbReference type="Proteomes" id="UP001315278">
    <property type="component" value="Unassembled WGS sequence"/>
</dbReference>
<comment type="caution">
    <text evidence="2">The sequence shown here is derived from an EMBL/GenBank/DDBJ whole genome shotgun (WGS) entry which is preliminary data.</text>
</comment>
<organism evidence="2 3">
    <name type="scientific">Bradyrhizobium jicamae</name>
    <dbReference type="NCBI Taxonomy" id="280332"/>
    <lineage>
        <taxon>Bacteria</taxon>
        <taxon>Pseudomonadati</taxon>
        <taxon>Pseudomonadota</taxon>
        <taxon>Alphaproteobacteria</taxon>
        <taxon>Hyphomicrobiales</taxon>
        <taxon>Nitrobacteraceae</taxon>
        <taxon>Bradyrhizobium</taxon>
    </lineage>
</organism>
<gene>
    <name evidence="2" type="ORF">JQ615_15325</name>
</gene>
<dbReference type="EMBL" id="JAFCJH010000013">
    <property type="protein sequence ID" value="MBR0796765.1"/>
    <property type="molecule type" value="Genomic_DNA"/>
</dbReference>
<sequence>MTRFKTSSAGLIAIVMLTATALGGSTAVAAPHAIVKGHAGASYAGHWGDVQARMPMPRMGAFASTPRDEPGGVCDFGDNPAIC</sequence>
<protein>
    <submittedName>
        <fullName evidence="2">Uncharacterized protein</fullName>
    </submittedName>
</protein>
<keyword evidence="3" id="KW-1185">Reference proteome</keyword>
<evidence type="ECO:0000313" key="3">
    <source>
        <dbReference type="Proteomes" id="UP001315278"/>
    </source>
</evidence>
<accession>A0ABS5FJ13</accession>
<name>A0ABS5FJ13_9BRAD</name>
<evidence type="ECO:0000256" key="1">
    <source>
        <dbReference type="SAM" id="SignalP"/>
    </source>
</evidence>
<keyword evidence="1" id="KW-0732">Signal</keyword>